<dbReference type="AlphaFoldDB" id="A0A0F9G5X5"/>
<organism evidence="1">
    <name type="scientific">marine sediment metagenome</name>
    <dbReference type="NCBI Taxonomy" id="412755"/>
    <lineage>
        <taxon>unclassified sequences</taxon>
        <taxon>metagenomes</taxon>
        <taxon>ecological metagenomes</taxon>
    </lineage>
</organism>
<comment type="caution">
    <text evidence="1">The sequence shown here is derived from an EMBL/GenBank/DDBJ whole genome shotgun (WGS) entry which is preliminary data.</text>
</comment>
<sequence>MNMINEITIKIEKDKADELVEILTKLMEQNYIPRWLSNKKRAQIMDLIQKMKNAPQTIRF</sequence>
<proteinExistence type="predicted"/>
<evidence type="ECO:0000313" key="1">
    <source>
        <dbReference type="EMBL" id="KKL58682.1"/>
    </source>
</evidence>
<accession>A0A0F9G5X5</accession>
<dbReference type="EMBL" id="LAZR01029738">
    <property type="protein sequence ID" value="KKL58682.1"/>
    <property type="molecule type" value="Genomic_DNA"/>
</dbReference>
<name>A0A0F9G5X5_9ZZZZ</name>
<protein>
    <submittedName>
        <fullName evidence="1">Uncharacterized protein</fullName>
    </submittedName>
</protein>
<reference evidence="1" key="1">
    <citation type="journal article" date="2015" name="Nature">
        <title>Complex archaea that bridge the gap between prokaryotes and eukaryotes.</title>
        <authorList>
            <person name="Spang A."/>
            <person name="Saw J.H."/>
            <person name="Jorgensen S.L."/>
            <person name="Zaremba-Niedzwiedzka K."/>
            <person name="Martijn J."/>
            <person name="Lind A.E."/>
            <person name="van Eijk R."/>
            <person name="Schleper C."/>
            <person name="Guy L."/>
            <person name="Ettema T.J."/>
        </authorList>
    </citation>
    <scope>NUCLEOTIDE SEQUENCE</scope>
</reference>
<gene>
    <name evidence="1" type="ORF">LCGC14_2222910</name>
</gene>